<evidence type="ECO:0000313" key="16">
    <source>
        <dbReference type="Proteomes" id="UP000318927"/>
    </source>
</evidence>
<organism evidence="15 16">
    <name type="scientific">Mycoplasma anserisalpingitidis</name>
    <dbReference type="NCBI Taxonomy" id="519450"/>
    <lineage>
        <taxon>Bacteria</taxon>
        <taxon>Bacillati</taxon>
        <taxon>Mycoplasmatota</taxon>
        <taxon>Mollicutes</taxon>
        <taxon>Mycoplasmataceae</taxon>
        <taxon>Mycoplasma</taxon>
    </lineage>
</organism>
<feature type="transmembrane region" description="Helical" evidence="12">
    <location>
        <begin position="413"/>
        <end position="433"/>
    </location>
</feature>
<evidence type="ECO:0000256" key="1">
    <source>
        <dbReference type="ARBA" id="ARBA00004651"/>
    </source>
</evidence>
<dbReference type="Proteomes" id="UP000318927">
    <property type="component" value="Chromosome"/>
</dbReference>
<reference evidence="15 16" key="1">
    <citation type="journal article" date="2019" name="Microbiol. Resour. Announc.">
        <title>Complete Genome Sequences of Three Mycoplasma anserisalpingitis (Mycoplasma sp. 1220) Strains.</title>
        <authorList>
            <person name="Grozner D."/>
            <person name="Forro B."/>
            <person name="Kovacs A.B."/>
            <person name="Marton S."/>
            <person name="Banyai K."/>
            <person name="Kreizinger Z."/>
            <person name="Sulyok K.M."/>
            <person name="Gyuranecz M."/>
        </authorList>
    </citation>
    <scope>NUCLEOTIDE SEQUENCE [LARGE SCALE GENOMIC DNA]</scope>
    <source>
        <strain evidence="15 16">ATCC:BAA-2147</strain>
    </source>
</reference>
<keyword evidence="4 15" id="KW-0762">Sugar transport</keyword>
<dbReference type="InterPro" id="IPR050429">
    <property type="entry name" value="PTS_Glucose_EIICBA"/>
</dbReference>
<dbReference type="Gene3D" id="3.30.1360.60">
    <property type="entry name" value="Glucose permease domain IIB"/>
    <property type="match status" value="1"/>
</dbReference>
<evidence type="ECO:0000259" key="14">
    <source>
        <dbReference type="PROSITE" id="PS51103"/>
    </source>
</evidence>
<feature type="domain" description="PTS EIIC type-1" evidence="14">
    <location>
        <begin position="14"/>
        <end position="445"/>
    </location>
</feature>
<feature type="transmembrane region" description="Helical" evidence="12">
    <location>
        <begin position="344"/>
        <end position="367"/>
    </location>
</feature>
<dbReference type="OrthoDB" id="9764327at2"/>
<keyword evidence="3" id="KW-1003">Cell membrane</keyword>
<name>A0A5B8JC50_9MOLU</name>
<gene>
    <name evidence="15" type="ORF">FRW55_01540</name>
</gene>
<dbReference type="SUPFAM" id="SSF55604">
    <property type="entry name" value="Glucose permease domain IIB"/>
    <property type="match status" value="1"/>
</dbReference>
<dbReference type="GO" id="GO:0005886">
    <property type="term" value="C:plasma membrane"/>
    <property type="evidence" value="ECO:0007669"/>
    <property type="project" value="UniProtKB-SubCell"/>
</dbReference>
<evidence type="ECO:0000313" key="15">
    <source>
        <dbReference type="EMBL" id="QDY86843.1"/>
    </source>
</evidence>
<dbReference type="InterPro" id="IPR003352">
    <property type="entry name" value="PTS_EIIC"/>
</dbReference>
<dbReference type="Pfam" id="PF02378">
    <property type="entry name" value="PTS_EIIC"/>
    <property type="match status" value="1"/>
</dbReference>
<keyword evidence="6" id="KW-0598">Phosphotransferase system</keyword>
<sequence>MMSSTITSRGSFAANLMKKLSRIGGVLLFPIAVLPIAAILIRIGTDIPGTTAFSAFVAKWITGAGNAVFKNMPMVFAIGVAFGFTKENRGEAAFAGFIGMFVLYNVLGATIDLFYGSINFGAANGGTGFRSIFEGKFDDAMVQNVLNGIIVGSLVSWIYNRANGVALPKVLGFFSGKRLVPALAIIVVSLFVFVWAIIFPWIGYLIYIISVALQKAASQDSNLAKAGIMGVYGFINRLLIPFGLHHIPNNLFWFQLGEWPSAADPDISVKGDISIFLSGVAKNNPGGIFQAGFFPTMMFGLPALVLAFAVTAENKAQKAKVFALYGSAALVSFLSGITEPIEYAFMYVSPLIYLVHAVLTGIFAFITGAFGIQLGFGFSAGFMDYLLSFNKSLAIIRESGFEGAKAVLAHPLWIFPIGAVCAATYFFGGVLLIKKLNLSTPGRGNGVILEETEKEKEESFGELSLRAKKIVKAYGGWENISEYNNCSTRLRYVVKDSSKVDLEALKKSGVMGVAKISDTSIQTIIGVEAESLNNEIVSHKGESLD</sequence>
<accession>A0A5B8JC50</accession>
<dbReference type="InterPro" id="IPR001996">
    <property type="entry name" value="PTS_IIB_1"/>
</dbReference>
<comment type="subcellular location">
    <subcellularLocation>
        <location evidence="1">Cell membrane</location>
        <topology evidence="1">Multi-pass membrane protein</topology>
    </subcellularLocation>
</comment>
<proteinExistence type="predicted"/>
<evidence type="ECO:0000259" key="13">
    <source>
        <dbReference type="PROSITE" id="PS51098"/>
    </source>
</evidence>
<dbReference type="AlphaFoldDB" id="A0A5B8JC50"/>
<dbReference type="Pfam" id="PF00367">
    <property type="entry name" value="PTS_EIIB"/>
    <property type="match status" value="1"/>
</dbReference>
<dbReference type="InterPro" id="IPR036878">
    <property type="entry name" value="Glu_permease_IIB"/>
</dbReference>
<evidence type="ECO:0000256" key="11">
    <source>
        <dbReference type="PROSITE-ProRule" id="PRU00421"/>
    </source>
</evidence>
<keyword evidence="16" id="KW-1185">Reference proteome</keyword>
<dbReference type="CDD" id="cd00212">
    <property type="entry name" value="PTS_IIB_glc"/>
    <property type="match status" value="1"/>
</dbReference>
<feature type="transmembrane region" description="Helical" evidence="12">
    <location>
        <begin position="321"/>
        <end position="338"/>
    </location>
</feature>
<dbReference type="EMBL" id="CP042295">
    <property type="protein sequence ID" value="QDY86843.1"/>
    <property type="molecule type" value="Genomic_DNA"/>
</dbReference>
<keyword evidence="7 12" id="KW-0812">Transmembrane</keyword>
<dbReference type="GO" id="GO:0016301">
    <property type="term" value="F:kinase activity"/>
    <property type="evidence" value="ECO:0007669"/>
    <property type="project" value="UniProtKB-KW"/>
</dbReference>
<dbReference type="PANTHER" id="PTHR30009:SF4">
    <property type="entry name" value="PTS SYSTEM N-ACETYLGLUCOSAMINE-SPECIFIC EIICBA COMPONENT"/>
    <property type="match status" value="1"/>
</dbReference>
<dbReference type="InterPro" id="IPR013013">
    <property type="entry name" value="PTS_EIIC_1"/>
</dbReference>
<feature type="transmembrane region" description="Helical" evidence="12">
    <location>
        <begin position="223"/>
        <end position="244"/>
    </location>
</feature>
<feature type="domain" description="PTS EIIB type-1" evidence="13">
    <location>
        <begin position="464"/>
        <end position="545"/>
    </location>
</feature>
<evidence type="ECO:0000256" key="7">
    <source>
        <dbReference type="ARBA" id="ARBA00022692"/>
    </source>
</evidence>
<evidence type="ECO:0000256" key="10">
    <source>
        <dbReference type="ARBA" id="ARBA00023136"/>
    </source>
</evidence>
<evidence type="ECO:0000256" key="3">
    <source>
        <dbReference type="ARBA" id="ARBA00022475"/>
    </source>
</evidence>
<evidence type="ECO:0000256" key="12">
    <source>
        <dbReference type="SAM" id="Phobius"/>
    </source>
</evidence>
<feature type="transmembrane region" description="Helical" evidence="12">
    <location>
        <begin position="90"/>
        <end position="107"/>
    </location>
</feature>
<feature type="active site" description="Phosphocysteine intermediate; for EIIB activity" evidence="11">
    <location>
        <position position="486"/>
    </location>
</feature>
<evidence type="ECO:0000256" key="6">
    <source>
        <dbReference type="ARBA" id="ARBA00022683"/>
    </source>
</evidence>
<dbReference type="InterPro" id="IPR018113">
    <property type="entry name" value="PTrfase_EIIB_Cys"/>
</dbReference>
<evidence type="ECO:0000256" key="5">
    <source>
        <dbReference type="ARBA" id="ARBA00022679"/>
    </source>
</evidence>
<keyword evidence="10 12" id="KW-0472">Membrane</keyword>
<dbReference type="GO" id="GO:0009401">
    <property type="term" value="P:phosphoenolpyruvate-dependent sugar phosphotransferase system"/>
    <property type="evidence" value="ECO:0007669"/>
    <property type="project" value="UniProtKB-KW"/>
</dbReference>
<dbReference type="PANTHER" id="PTHR30009">
    <property type="entry name" value="CYTOCHROME C-TYPE SYNTHESIS PROTEIN AND PTS TRANSMEMBRANE COMPONENT"/>
    <property type="match status" value="1"/>
</dbReference>
<evidence type="ECO:0000256" key="8">
    <source>
        <dbReference type="ARBA" id="ARBA00022777"/>
    </source>
</evidence>
<evidence type="ECO:0000256" key="2">
    <source>
        <dbReference type="ARBA" id="ARBA00022448"/>
    </source>
</evidence>
<feature type="transmembrane region" description="Helical" evidence="12">
    <location>
        <begin position="20"/>
        <end position="41"/>
    </location>
</feature>
<dbReference type="PROSITE" id="PS51103">
    <property type="entry name" value="PTS_EIIC_TYPE_1"/>
    <property type="match status" value="1"/>
</dbReference>
<feature type="transmembrane region" description="Helical" evidence="12">
    <location>
        <begin position="288"/>
        <end position="309"/>
    </location>
</feature>
<dbReference type="GO" id="GO:0090563">
    <property type="term" value="F:protein-phosphocysteine-sugar phosphotransferase activity"/>
    <property type="evidence" value="ECO:0007669"/>
    <property type="project" value="TreeGrafter"/>
</dbReference>
<feature type="transmembrane region" description="Helical" evidence="12">
    <location>
        <begin position="374"/>
        <end position="393"/>
    </location>
</feature>
<protein>
    <submittedName>
        <fullName evidence="15">PTS glucose transporter subunit IIABC</fullName>
    </submittedName>
</protein>
<feature type="transmembrane region" description="Helical" evidence="12">
    <location>
        <begin position="179"/>
        <end position="211"/>
    </location>
</feature>
<keyword evidence="9 12" id="KW-1133">Transmembrane helix</keyword>
<evidence type="ECO:0000256" key="9">
    <source>
        <dbReference type="ARBA" id="ARBA00022989"/>
    </source>
</evidence>
<dbReference type="NCBIfam" id="TIGR00826">
    <property type="entry name" value="EIIB_glc"/>
    <property type="match status" value="1"/>
</dbReference>
<evidence type="ECO:0000256" key="4">
    <source>
        <dbReference type="ARBA" id="ARBA00022597"/>
    </source>
</evidence>
<dbReference type="GO" id="GO:0015764">
    <property type="term" value="P:N-acetylglucosamine transport"/>
    <property type="evidence" value="ECO:0007669"/>
    <property type="project" value="TreeGrafter"/>
</dbReference>
<keyword evidence="8" id="KW-0418">Kinase</keyword>
<dbReference type="GO" id="GO:0008982">
    <property type="term" value="F:protein-N(PI)-phosphohistidine-sugar phosphotransferase activity"/>
    <property type="evidence" value="ECO:0007669"/>
    <property type="project" value="InterPro"/>
</dbReference>
<dbReference type="PROSITE" id="PS51098">
    <property type="entry name" value="PTS_EIIB_TYPE_1"/>
    <property type="match status" value="1"/>
</dbReference>
<keyword evidence="5" id="KW-0808">Transferase</keyword>
<keyword evidence="2" id="KW-0813">Transport</keyword>
<dbReference type="KEGG" id="mans:FRW55_01540"/>